<dbReference type="InterPro" id="IPR037827">
    <property type="entry name" value="SNX27_FERM-like_dom"/>
</dbReference>
<dbReference type="Proteomes" id="UP000225706">
    <property type="component" value="Unassembled WGS sequence"/>
</dbReference>
<reference evidence="11" key="1">
    <citation type="journal article" date="2017" name="bioRxiv">
        <title>Comparative analysis of the genomes of Stylophora pistillata and Acropora digitifera provides evidence for extensive differences between species of corals.</title>
        <authorList>
            <person name="Voolstra C.R."/>
            <person name="Li Y."/>
            <person name="Liew Y.J."/>
            <person name="Baumgarten S."/>
            <person name="Zoccola D."/>
            <person name="Flot J.-F."/>
            <person name="Tambutte S."/>
            <person name="Allemand D."/>
            <person name="Aranda M."/>
        </authorList>
    </citation>
    <scope>NUCLEOTIDE SEQUENCE [LARGE SCALE GENOMIC DNA]</scope>
</reference>
<dbReference type="PROSITE" id="PS50195">
    <property type="entry name" value="PX"/>
    <property type="match status" value="1"/>
</dbReference>
<evidence type="ECO:0000313" key="11">
    <source>
        <dbReference type="Proteomes" id="UP000225706"/>
    </source>
</evidence>
<dbReference type="AlphaFoldDB" id="A0A2B4SX71"/>
<keyword evidence="11" id="KW-1185">Reference proteome</keyword>
<dbReference type="InterPro" id="IPR036034">
    <property type="entry name" value="PDZ_sf"/>
</dbReference>
<dbReference type="InterPro" id="IPR001683">
    <property type="entry name" value="PX_dom"/>
</dbReference>
<dbReference type="GO" id="GO:0007165">
    <property type="term" value="P:signal transduction"/>
    <property type="evidence" value="ECO:0007669"/>
    <property type="project" value="InterPro"/>
</dbReference>
<evidence type="ECO:0000256" key="6">
    <source>
        <dbReference type="SAM" id="MobiDB-lite"/>
    </source>
</evidence>
<feature type="domain" description="PX" evidence="8">
    <location>
        <begin position="134"/>
        <end position="244"/>
    </location>
</feature>
<feature type="compositionally biased region" description="Polar residues" evidence="6">
    <location>
        <begin position="530"/>
        <end position="543"/>
    </location>
</feature>
<dbReference type="InterPro" id="IPR000159">
    <property type="entry name" value="RA_dom"/>
</dbReference>
<dbReference type="PROSITE" id="PS50106">
    <property type="entry name" value="PDZ"/>
    <property type="match status" value="1"/>
</dbReference>
<organism evidence="10 11">
    <name type="scientific">Stylophora pistillata</name>
    <name type="common">Smooth cauliflower coral</name>
    <dbReference type="NCBI Taxonomy" id="50429"/>
    <lineage>
        <taxon>Eukaryota</taxon>
        <taxon>Metazoa</taxon>
        <taxon>Cnidaria</taxon>
        <taxon>Anthozoa</taxon>
        <taxon>Hexacorallia</taxon>
        <taxon>Scleractinia</taxon>
        <taxon>Astrocoeniina</taxon>
        <taxon>Pocilloporidae</taxon>
        <taxon>Stylophora</taxon>
    </lineage>
</organism>
<dbReference type="PANTHER" id="PTHR12431:SF19">
    <property type="entry name" value="SORTING NEXIN-27"/>
    <property type="match status" value="1"/>
</dbReference>
<keyword evidence="5" id="KW-0472">Membrane</keyword>
<dbReference type="Pfam" id="PF21271">
    <property type="entry name" value="SNX17-31_F2_FERM"/>
    <property type="match status" value="1"/>
</dbReference>
<dbReference type="Gene3D" id="1.20.80.60">
    <property type="match status" value="1"/>
</dbReference>
<dbReference type="STRING" id="50429.A0A2B4SX71"/>
<gene>
    <name evidence="10" type="primary">Snx27</name>
    <name evidence="10" type="ORF">AWC38_SpisGene608</name>
</gene>
<comment type="subcellular location">
    <subcellularLocation>
        <location evidence="2">Early endosome</location>
    </subcellularLocation>
    <subcellularLocation>
        <location evidence="1">Endomembrane system</location>
        <topology evidence="1">Peripheral membrane protein</topology>
    </subcellularLocation>
</comment>
<dbReference type="SMART" id="SM00312">
    <property type="entry name" value="PX"/>
    <property type="match status" value="1"/>
</dbReference>
<dbReference type="InterPro" id="IPR001478">
    <property type="entry name" value="PDZ"/>
</dbReference>
<comment type="caution">
    <text evidence="10">The sequence shown here is derived from an EMBL/GenBank/DDBJ whole genome shotgun (WGS) entry which is preliminary data.</text>
</comment>
<dbReference type="Pfam" id="PF18116">
    <property type="entry name" value="SNX17_FERM_C"/>
    <property type="match status" value="1"/>
</dbReference>
<proteinExistence type="predicted"/>
<dbReference type="InterPro" id="IPR029071">
    <property type="entry name" value="Ubiquitin-like_domsf"/>
</dbReference>
<dbReference type="EMBL" id="LSMT01000004">
    <property type="protein sequence ID" value="PFX34491.1"/>
    <property type="molecule type" value="Genomic_DNA"/>
</dbReference>
<dbReference type="InterPro" id="IPR048767">
    <property type="entry name" value="SNX17-31_FERM_F2"/>
</dbReference>
<dbReference type="InterPro" id="IPR040842">
    <property type="entry name" value="SNX17/31_FERM"/>
</dbReference>
<evidence type="ECO:0000256" key="2">
    <source>
        <dbReference type="ARBA" id="ARBA00004412"/>
    </source>
</evidence>
<dbReference type="GO" id="GO:0032456">
    <property type="term" value="P:endocytic recycling"/>
    <property type="evidence" value="ECO:0007669"/>
    <property type="project" value="TreeGrafter"/>
</dbReference>
<dbReference type="PANTHER" id="PTHR12431">
    <property type="entry name" value="SORTING NEXIN 17 AND 27"/>
    <property type="match status" value="1"/>
</dbReference>
<evidence type="ECO:0000259" key="8">
    <source>
        <dbReference type="PROSITE" id="PS50195"/>
    </source>
</evidence>
<feature type="domain" description="Ras-associating" evidence="9">
    <location>
        <begin position="251"/>
        <end position="343"/>
    </location>
</feature>
<dbReference type="CDD" id="cd13338">
    <property type="entry name" value="FERM-like_C_SNX27"/>
    <property type="match status" value="1"/>
</dbReference>
<accession>A0A2B4SX71</accession>
<dbReference type="Pfam" id="PF00788">
    <property type="entry name" value="RA"/>
    <property type="match status" value="1"/>
</dbReference>
<feature type="region of interest" description="Disordered" evidence="6">
    <location>
        <begin position="520"/>
        <end position="578"/>
    </location>
</feature>
<dbReference type="SUPFAM" id="SSF64268">
    <property type="entry name" value="PX domain"/>
    <property type="match status" value="1"/>
</dbReference>
<dbReference type="GO" id="GO:0005769">
    <property type="term" value="C:early endosome"/>
    <property type="evidence" value="ECO:0007669"/>
    <property type="project" value="UniProtKB-SubCell"/>
</dbReference>
<dbReference type="OrthoDB" id="10036828at2759"/>
<dbReference type="GO" id="GO:0006886">
    <property type="term" value="P:intracellular protein transport"/>
    <property type="evidence" value="ECO:0007669"/>
    <property type="project" value="TreeGrafter"/>
</dbReference>
<feature type="compositionally biased region" description="Polar residues" evidence="6">
    <location>
        <begin position="557"/>
        <end position="571"/>
    </location>
</feature>
<dbReference type="InterPro" id="IPR036871">
    <property type="entry name" value="PX_dom_sf"/>
</dbReference>
<dbReference type="Pfam" id="PF00595">
    <property type="entry name" value="PDZ"/>
    <property type="match status" value="1"/>
</dbReference>
<dbReference type="PROSITE" id="PS50200">
    <property type="entry name" value="RA"/>
    <property type="match status" value="1"/>
</dbReference>
<evidence type="ECO:0000313" key="10">
    <source>
        <dbReference type="EMBL" id="PFX34491.1"/>
    </source>
</evidence>
<dbReference type="Gene3D" id="2.30.42.10">
    <property type="match status" value="1"/>
</dbReference>
<name>A0A2B4SX71_STYPI</name>
<dbReference type="Pfam" id="PF00787">
    <property type="entry name" value="PX"/>
    <property type="match status" value="1"/>
</dbReference>
<dbReference type="Gene3D" id="3.10.20.90">
    <property type="entry name" value="Phosphatidylinositol 3-kinase Catalytic Subunit, Chain A, domain 1"/>
    <property type="match status" value="1"/>
</dbReference>
<dbReference type="SUPFAM" id="SSF50156">
    <property type="entry name" value="PDZ domain-like"/>
    <property type="match status" value="1"/>
</dbReference>
<evidence type="ECO:0000256" key="3">
    <source>
        <dbReference type="ARBA" id="ARBA00022753"/>
    </source>
</evidence>
<evidence type="ECO:0000259" key="7">
    <source>
        <dbReference type="PROSITE" id="PS50106"/>
    </source>
</evidence>
<keyword evidence="3" id="KW-0967">Endosome</keyword>
<keyword evidence="4" id="KW-0446">Lipid-binding</keyword>
<evidence type="ECO:0000256" key="5">
    <source>
        <dbReference type="ARBA" id="ARBA00023136"/>
    </source>
</evidence>
<evidence type="ECO:0000259" key="9">
    <source>
        <dbReference type="PROSITE" id="PS50200"/>
    </source>
</evidence>
<dbReference type="FunFam" id="3.30.1520.10:FF:000003">
    <property type="entry name" value="sorting nexin-27 isoform X2"/>
    <property type="match status" value="1"/>
</dbReference>
<evidence type="ECO:0000256" key="1">
    <source>
        <dbReference type="ARBA" id="ARBA00004184"/>
    </source>
</evidence>
<sequence>MADDEEADARQADPYGPRLIELCRGENGFGFNVRGQVSEGGQLRSINGELYAPLQHVSAVLESGPAHSGGVRIGDRILEVNGENVEGATHKHVVNLIKKGGDKLTLVVISVSQNEAEKFDSESSSGGEYYDYSDKRAVPLSIPETRQVVSNGETFVVYNIYYGDKHICSRRYKEFSNLHSQLKKEFRDFQFPKFPGKWPFHLSDQQIETRRKALEFYFDQVNSVKVIGESDAMVEFLKSSENQLQQEKEEEDGSMKVELRVFLPDESITTVTVLKCHKTVQVYQAMTEKLNLVEGSISNFALFEIGEDGFERKLEQNEFPHNLYIKSYTASSTTCLAFRKWIFTLAREVQMNNDESAVNLLYTQAVSDLRTRKLSPGKNLQKLKDLKAANKKKEYLDVARTLDGYATVVFPHCGCDARKSGHVIVSISLNSFRLRACSSEGEKEEQEHTFNWEELTQWEADREAMAFCFEYKKGDKKPRWVKIYSTYFVYMNACVDRVMAEMEMNKKDGMLPLYPGGIETNMPSEEATGDVTNSQETETNPAFNQRGHTKPYAAKNNKFSMPRTSSKNLHSTIEDEDL</sequence>
<dbReference type="SMART" id="SM00228">
    <property type="entry name" value="PDZ"/>
    <property type="match status" value="1"/>
</dbReference>
<dbReference type="Gene3D" id="3.30.1520.10">
    <property type="entry name" value="Phox-like domain"/>
    <property type="match status" value="1"/>
</dbReference>
<dbReference type="CDD" id="cd23070">
    <property type="entry name" value="PDZ_SNX27-like"/>
    <property type="match status" value="1"/>
</dbReference>
<dbReference type="GO" id="GO:0032266">
    <property type="term" value="F:phosphatidylinositol-3-phosphate binding"/>
    <property type="evidence" value="ECO:0007669"/>
    <property type="project" value="InterPro"/>
</dbReference>
<feature type="domain" description="PDZ" evidence="7">
    <location>
        <begin position="19"/>
        <end position="112"/>
    </location>
</feature>
<dbReference type="FunFam" id="2.30.42.10:FF:000061">
    <property type="entry name" value="sorting nexin-27 isoform X2"/>
    <property type="match status" value="1"/>
</dbReference>
<protein>
    <submittedName>
        <fullName evidence="10">Sorting nexin-27</fullName>
    </submittedName>
</protein>
<evidence type="ECO:0000256" key="4">
    <source>
        <dbReference type="ARBA" id="ARBA00023121"/>
    </source>
</evidence>
<dbReference type="SUPFAM" id="SSF54236">
    <property type="entry name" value="Ubiquitin-like"/>
    <property type="match status" value="1"/>
</dbReference>